<dbReference type="EMBL" id="CP002455">
    <property type="protein sequence ID" value="ADX66952.1"/>
    <property type="molecule type" value="Genomic_DNA"/>
</dbReference>
<accession>F0NXP5</accession>
<dbReference type="AlphaFoldDB" id="F0NXP5"/>
<sequence>MDTKIHQIKLPKFIHCENEPKNGEIIHDNRQFIYCPEYLTLVEIVPLDAYQIHYSMDFPQKHFNYYSERYQEEEDYLLVLVQNNIEVVNQSREIEIMQKKYQPLTVDQMLDEAWNYYENYLIWEDQQL</sequence>
<dbReference type="STRING" id="865938.Weevi_0230"/>
<dbReference type="OrthoDB" id="765218at2"/>
<proteinExistence type="predicted"/>
<keyword evidence="2" id="KW-1185">Reference proteome</keyword>
<dbReference type="HOGENOM" id="CLU_1988601_0_0_10"/>
<evidence type="ECO:0000313" key="2">
    <source>
        <dbReference type="Proteomes" id="UP000008641"/>
    </source>
</evidence>
<gene>
    <name evidence="1" type="ordered locus">Weevi_0230</name>
</gene>
<reference evidence="2" key="2">
    <citation type="journal article" date="2011" name="Stand. Genomic Sci.">
        <title>Complete genome sequence of Weeksella virosa type strain (9751T).</title>
        <authorList>
            <person name="Lang E."/>
            <person name="Teshima H."/>
            <person name="Lucas S."/>
            <person name="Lapidus A."/>
            <person name="Hammon N."/>
            <person name="Deshpande S."/>
            <person name="Nolan M."/>
            <person name="Cheng J."/>
            <person name="Pitluck S."/>
            <person name="Liolios K."/>
            <person name="Pagani I."/>
            <person name="Mikhailova N."/>
            <person name="Ivanova N."/>
            <person name="Mavromatis K."/>
            <person name="Pati A."/>
            <person name="Tapia R."/>
            <person name="Han C."/>
            <person name="Goodwin L."/>
            <person name="Chen A."/>
            <person name="Palaniappan K."/>
            <person name="Land M."/>
            <person name="Hauser L."/>
            <person name="Chang Y."/>
            <person name="Jeffries C."/>
            <person name="Brambilla E."/>
            <person name="Kopitz M."/>
            <person name="Rohde M."/>
            <person name="Goker M."/>
            <person name="Tindall B."/>
            <person name="Detter J."/>
            <person name="Woyke T."/>
            <person name="Bristow J."/>
            <person name="Eisen J."/>
            <person name="Markowitz V."/>
            <person name="Hugenholtz P."/>
            <person name="Klenk H."/>
            <person name="Kyrpides N."/>
        </authorList>
    </citation>
    <scope>NUCLEOTIDE SEQUENCE [LARGE SCALE GENOMIC DNA]</scope>
    <source>
        <strain evidence="2">ATCC 43766 / DSM 16922 / JCM 21250 / NBRC 16016 / NCTC 11634 / CL345/78</strain>
    </source>
</reference>
<reference evidence="1 2" key="1">
    <citation type="journal article" date="2011" name="Stand. Genomic Sci.">
        <title>Complete genome sequence of Weeksella virosa type strain (9751).</title>
        <authorList>
            <person name="Lang E."/>
            <person name="Teshima H."/>
            <person name="Lucas S."/>
            <person name="Lapidus A."/>
            <person name="Hammon N."/>
            <person name="Deshpande S."/>
            <person name="Nolan M."/>
            <person name="Cheng J.F."/>
            <person name="Pitluck S."/>
            <person name="Liolios K."/>
            <person name="Pagani I."/>
            <person name="Mikhailova N."/>
            <person name="Ivanova N."/>
            <person name="Mavromatis K."/>
            <person name="Pati A."/>
            <person name="Tapia R."/>
            <person name="Han C."/>
            <person name="Goodwin L."/>
            <person name="Chen A."/>
            <person name="Palaniappan K."/>
            <person name="Land M."/>
            <person name="Hauser L."/>
            <person name="Chang Y.J."/>
            <person name="Jeffries C.D."/>
            <person name="Brambilla E.M."/>
            <person name="Kopitz M."/>
            <person name="Rohde M."/>
            <person name="Goker M."/>
            <person name="Tindall B.J."/>
            <person name="Detter J.C."/>
            <person name="Woyke T."/>
            <person name="Bristow J."/>
            <person name="Eisen J.A."/>
            <person name="Markowitz V."/>
            <person name="Hugenholtz P."/>
            <person name="Klenk H.P."/>
            <person name="Kyrpides N.C."/>
        </authorList>
    </citation>
    <scope>NUCLEOTIDE SEQUENCE [LARGE SCALE GENOMIC DNA]</scope>
    <source>
        <strain evidence="2">ATCC 43766 / DSM 16922 / JCM 21250 / NBRC 16016 / NCTC 11634 / CL345/78</strain>
    </source>
</reference>
<name>F0NXP5_WEEVC</name>
<protein>
    <submittedName>
        <fullName evidence="1">Uncharacterized protein</fullName>
    </submittedName>
</protein>
<dbReference type="KEGG" id="wvi:Weevi_0230"/>
<dbReference type="Proteomes" id="UP000008641">
    <property type="component" value="Chromosome"/>
</dbReference>
<dbReference type="RefSeq" id="WP_013597344.1">
    <property type="nucleotide sequence ID" value="NC_015144.1"/>
</dbReference>
<evidence type="ECO:0000313" key="1">
    <source>
        <dbReference type="EMBL" id="ADX66952.1"/>
    </source>
</evidence>
<organism evidence="1 2">
    <name type="scientific">Weeksella virosa (strain ATCC 43766 / DSM 16922 / JCM 21250 / CCUG 30538 / CDC 9751 / IAM 14551 / NBRC 16016 / NCTC 11634 / CL345/78)</name>
    <dbReference type="NCBI Taxonomy" id="865938"/>
    <lineage>
        <taxon>Bacteria</taxon>
        <taxon>Pseudomonadati</taxon>
        <taxon>Bacteroidota</taxon>
        <taxon>Flavobacteriia</taxon>
        <taxon>Flavobacteriales</taxon>
        <taxon>Weeksellaceae</taxon>
        <taxon>Weeksella</taxon>
    </lineage>
</organism>